<evidence type="ECO:0008006" key="3">
    <source>
        <dbReference type="Google" id="ProtNLM"/>
    </source>
</evidence>
<dbReference type="Proteomes" id="UP001329825">
    <property type="component" value="Chromosome 4"/>
</dbReference>
<gene>
    <name evidence="1" type="ORF">IL334_002994</name>
</gene>
<accession>A0ABZ1D0F7</accession>
<reference evidence="1 2" key="1">
    <citation type="submission" date="2024-01" db="EMBL/GenBank/DDBJ databases">
        <title>Comparative genomics of Cryptococcus and Kwoniella reveals pathogenesis evolution and contrasting modes of karyotype evolution via chromosome fusion or intercentromeric recombination.</title>
        <authorList>
            <person name="Coelho M.A."/>
            <person name="David-Palma M."/>
            <person name="Shea T."/>
            <person name="Bowers K."/>
            <person name="McGinley-Smith S."/>
            <person name="Mohammad A.W."/>
            <person name="Gnirke A."/>
            <person name="Yurkov A.M."/>
            <person name="Nowrousian M."/>
            <person name="Sun S."/>
            <person name="Cuomo C.A."/>
            <person name="Heitman J."/>
        </authorList>
    </citation>
    <scope>NUCLEOTIDE SEQUENCE [LARGE SCALE GENOMIC DNA]</scope>
    <source>
        <strain evidence="1">CBS 11374</strain>
    </source>
</reference>
<sequence length="216" mass="23746">MGTQGNAVGFSKDLLQTTRANANDPSDLQYQRRHAAMKLLHHFEKNVLSRIKRWMHELDNERLTKGHYTSYSANTQARFNGAASTHDDFVHYQGLATAIAVGYGEAGRPHIDRNDDPDGYTYIIQLSGQSGHTRFPQLNLDVALGVGDVIIAPTASLLHHSLSIGTVQQDRITAVFYTCRHVSSLAGTVDEDGFIAGGVFDGIPADSLFEFVMDEL</sequence>
<protein>
    <recommendedName>
        <fullName evidence="3">Fe2OG dioxygenase domain-containing protein</fullName>
    </recommendedName>
</protein>
<dbReference type="EMBL" id="CP141884">
    <property type="protein sequence ID" value="WRT66042.1"/>
    <property type="molecule type" value="Genomic_DNA"/>
</dbReference>
<dbReference type="RefSeq" id="XP_062790782.1">
    <property type="nucleotide sequence ID" value="XM_062934731.1"/>
</dbReference>
<dbReference type="GeneID" id="87955125"/>
<evidence type="ECO:0000313" key="1">
    <source>
        <dbReference type="EMBL" id="WRT66042.1"/>
    </source>
</evidence>
<keyword evidence="2" id="KW-1185">Reference proteome</keyword>
<dbReference type="Gene3D" id="3.60.130.30">
    <property type="match status" value="1"/>
</dbReference>
<name>A0ABZ1D0F7_9TREE</name>
<evidence type="ECO:0000313" key="2">
    <source>
        <dbReference type="Proteomes" id="UP001329825"/>
    </source>
</evidence>
<proteinExistence type="predicted"/>
<organism evidence="1 2">
    <name type="scientific">Kwoniella shivajii</name>
    <dbReference type="NCBI Taxonomy" id="564305"/>
    <lineage>
        <taxon>Eukaryota</taxon>
        <taxon>Fungi</taxon>
        <taxon>Dikarya</taxon>
        <taxon>Basidiomycota</taxon>
        <taxon>Agaricomycotina</taxon>
        <taxon>Tremellomycetes</taxon>
        <taxon>Tremellales</taxon>
        <taxon>Cryptococcaceae</taxon>
        <taxon>Kwoniella</taxon>
    </lineage>
</organism>